<dbReference type="RefSeq" id="WP_096006241.1">
    <property type="nucleotide sequence ID" value="NZ_NTMR01000029.1"/>
</dbReference>
<feature type="chain" id="PRO_5013036936" description="Tetratricopeptide repeat protein" evidence="2">
    <location>
        <begin position="18"/>
        <end position="361"/>
    </location>
</feature>
<dbReference type="SUPFAM" id="SSF48452">
    <property type="entry name" value="TPR-like"/>
    <property type="match status" value="3"/>
</dbReference>
<dbReference type="InterPro" id="IPR011990">
    <property type="entry name" value="TPR-like_helical_dom_sf"/>
</dbReference>
<proteinExistence type="predicted"/>
<evidence type="ECO:0000256" key="2">
    <source>
        <dbReference type="SAM" id="SignalP"/>
    </source>
</evidence>
<reference evidence="3 4" key="1">
    <citation type="submission" date="2017-09" db="EMBL/GenBank/DDBJ databases">
        <title>Pseudomonas abyssi sp. nov. isolated from Abyssopelagic Water.</title>
        <authorList>
            <person name="Wei Y."/>
        </authorList>
    </citation>
    <scope>NUCLEOTIDE SEQUENCE [LARGE SCALE GENOMIC DNA]</scope>
    <source>
        <strain evidence="3 4">MT5</strain>
    </source>
</reference>
<dbReference type="Proteomes" id="UP000242313">
    <property type="component" value="Unassembled WGS sequence"/>
</dbReference>
<feature type="signal peptide" evidence="2">
    <location>
        <begin position="1"/>
        <end position="17"/>
    </location>
</feature>
<sequence>MLRWLLLLCLLSAPALAKEIDAEVYVAIQAATDAEAAGDLGKAREALEQALPQAESGTLERALVAQRLAYLAIAAQRNAAAIDWLREALAQQQLDEAAALQDRQNLARLLMQAQRYPEAVTELESLPRTDSNRQLLVQAYRQLGQFRKAVPLAEQVVRANPQADDIWYRLLVGMNYELERFDQAVRWQQALLQRAPESVDNWRQLASMQSLAGEQVAAAATLRLAREAGIALATTDLENLVALHAQSGAPWQAARLMQALLDEGLLSSSADRLRRLAYLWQTARDHERALAAWERVARSGNSADRLQLAWLQYQQRQWQAALATLQAVQPANASQRRQLQSLKQAAEARLARPESGSDPSS</sequence>
<dbReference type="Gene3D" id="1.25.40.10">
    <property type="entry name" value="Tetratricopeptide repeat domain"/>
    <property type="match status" value="2"/>
</dbReference>
<dbReference type="EMBL" id="NTMR01000029">
    <property type="protein sequence ID" value="PBK02762.1"/>
    <property type="molecule type" value="Genomic_DNA"/>
</dbReference>
<gene>
    <name evidence="3" type="ORF">CNQ84_18200</name>
</gene>
<evidence type="ECO:0000313" key="3">
    <source>
        <dbReference type="EMBL" id="PBK02762.1"/>
    </source>
</evidence>
<keyword evidence="4" id="KW-1185">Reference proteome</keyword>
<evidence type="ECO:0008006" key="5">
    <source>
        <dbReference type="Google" id="ProtNLM"/>
    </source>
</evidence>
<evidence type="ECO:0000313" key="4">
    <source>
        <dbReference type="Proteomes" id="UP000242313"/>
    </source>
</evidence>
<dbReference type="AlphaFoldDB" id="A0A2A3MDB7"/>
<protein>
    <recommendedName>
        <fullName evidence="5">Tetratricopeptide repeat protein</fullName>
    </recommendedName>
</protein>
<keyword evidence="2" id="KW-0732">Signal</keyword>
<name>A0A2A3MDB7_9PSED</name>
<dbReference type="Pfam" id="PF13428">
    <property type="entry name" value="TPR_14"/>
    <property type="match status" value="1"/>
</dbReference>
<accession>A0A2A3MDB7</accession>
<evidence type="ECO:0000256" key="1">
    <source>
        <dbReference type="SAM" id="MobiDB-lite"/>
    </source>
</evidence>
<comment type="caution">
    <text evidence="3">The sequence shown here is derived from an EMBL/GenBank/DDBJ whole genome shotgun (WGS) entry which is preliminary data.</text>
</comment>
<organism evidence="3 4">
    <name type="scientific">Pseudomonas abyssi</name>
    <dbReference type="NCBI Taxonomy" id="170540"/>
    <lineage>
        <taxon>Bacteria</taxon>
        <taxon>Pseudomonadati</taxon>
        <taxon>Pseudomonadota</taxon>
        <taxon>Gammaproteobacteria</taxon>
        <taxon>Pseudomonadales</taxon>
        <taxon>Pseudomonadaceae</taxon>
        <taxon>Pseudomonas</taxon>
    </lineage>
</organism>
<feature type="region of interest" description="Disordered" evidence="1">
    <location>
        <begin position="340"/>
        <end position="361"/>
    </location>
</feature>